<evidence type="ECO:0000256" key="1">
    <source>
        <dbReference type="SAM" id="MobiDB-lite"/>
    </source>
</evidence>
<evidence type="ECO:0000313" key="2">
    <source>
        <dbReference type="EMBL" id="EJK68734.1"/>
    </source>
</evidence>
<dbReference type="Proteomes" id="UP000266841">
    <property type="component" value="Unassembled WGS sequence"/>
</dbReference>
<organism evidence="2 3">
    <name type="scientific">Thalassiosira oceanica</name>
    <name type="common">Marine diatom</name>
    <dbReference type="NCBI Taxonomy" id="159749"/>
    <lineage>
        <taxon>Eukaryota</taxon>
        <taxon>Sar</taxon>
        <taxon>Stramenopiles</taxon>
        <taxon>Ochrophyta</taxon>
        <taxon>Bacillariophyta</taxon>
        <taxon>Coscinodiscophyceae</taxon>
        <taxon>Thalassiosirophycidae</taxon>
        <taxon>Thalassiosirales</taxon>
        <taxon>Thalassiosiraceae</taxon>
        <taxon>Thalassiosira</taxon>
    </lineage>
</organism>
<dbReference type="EMBL" id="AGNL01010900">
    <property type="protein sequence ID" value="EJK68734.1"/>
    <property type="molecule type" value="Genomic_DNA"/>
</dbReference>
<feature type="region of interest" description="Disordered" evidence="1">
    <location>
        <begin position="72"/>
        <end position="96"/>
    </location>
</feature>
<accession>K0SUY2</accession>
<comment type="caution">
    <text evidence="2">The sequence shown here is derived from an EMBL/GenBank/DDBJ whole genome shotgun (WGS) entry which is preliminary data.</text>
</comment>
<sequence length="672" mass="76988">MSSWKQKHGRRGPPSVMLDNNLLIQQYRAESSEDTTGRTPYSTLIQKYINDGRQFAPSQLNSNRSPIFDSVQVEPNQRPMDDDSINSDESADPRAKALQAREVQRLKHKQNAQLVARLLLIILAAFVSKQTYRKRAAPMVARYKESGFSSLFKDDYSKLPRPTFVYEHPYVTSSYYHSTTSMKTLVDMQNNQVDPKRDRASDKERGITSRLAILRPFCEFDAEALPTTFSCWNSLVPCRAAEMDLGEDEEIDEWEIFDMSINGTGRRLEKDDEENWECDASYTNANGTSWLKGIANAASNLFKKCRRKKGYFDDVPADGLRTTSADLFLFYSQTFSDNAVAMDAVDKIMNEFFSPGGWSRCFDNIYAVEANIPKELDLYIPSAQEELYSWVNGPNRQYEAGFRIIQSGEWGDYDGFYLMEGDSVPVKNYWLDVILGEIKAYKPFAVLGAQYDGDKWDAFYEDIPISLLHHTNGNGIYNTSHPLLERLTGQLEVEAPCPYNSIPYDYRMSQMWVEGTLGIVPELAPKIMLNEEGQNITLSDNLNMFSKWANRWKDEQPYRFTKAIHNYAATNLIPRHLGPEYVIHGAKLYSPWDPARTEITLVISEWFFDRSLNLIKNLDNKASAIGRRSLDAHAVFRTPTYRSEHLSHPLVFIGPSFLQSYHHGSTLDFERT</sequence>
<proteinExistence type="predicted"/>
<gene>
    <name evidence="2" type="ORF">THAOC_10060</name>
</gene>
<dbReference type="AlphaFoldDB" id="K0SUY2"/>
<dbReference type="OrthoDB" id="40949at2759"/>
<evidence type="ECO:0000313" key="3">
    <source>
        <dbReference type="Proteomes" id="UP000266841"/>
    </source>
</evidence>
<reference evidence="2 3" key="1">
    <citation type="journal article" date="2012" name="Genome Biol.">
        <title>Genome and low-iron response of an oceanic diatom adapted to chronic iron limitation.</title>
        <authorList>
            <person name="Lommer M."/>
            <person name="Specht M."/>
            <person name="Roy A.S."/>
            <person name="Kraemer L."/>
            <person name="Andreson R."/>
            <person name="Gutowska M.A."/>
            <person name="Wolf J."/>
            <person name="Bergner S.V."/>
            <person name="Schilhabel M.B."/>
            <person name="Klostermeier U.C."/>
            <person name="Beiko R.G."/>
            <person name="Rosenstiel P."/>
            <person name="Hippler M."/>
            <person name="Laroche J."/>
        </authorList>
    </citation>
    <scope>NUCLEOTIDE SEQUENCE [LARGE SCALE GENOMIC DNA]</scope>
    <source>
        <strain evidence="2 3">CCMP1005</strain>
    </source>
</reference>
<name>K0SUY2_THAOC</name>
<protein>
    <submittedName>
        <fullName evidence="2">Uncharacterized protein</fullName>
    </submittedName>
</protein>
<dbReference type="eggNOG" id="KOG2556">
    <property type="taxonomic scope" value="Eukaryota"/>
</dbReference>
<keyword evidence="3" id="KW-1185">Reference proteome</keyword>